<organism evidence="1 2">
    <name type="scientific">Tetzosporium hominis</name>
    <dbReference type="NCBI Taxonomy" id="2020506"/>
    <lineage>
        <taxon>Bacteria</taxon>
        <taxon>Bacillati</taxon>
        <taxon>Bacillota</taxon>
        <taxon>Bacilli</taxon>
        <taxon>Bacillales</taxon>
        <taxon>Caryophanaceae</taxon>
        <taxon>Tetzosporium</taxon>
    </lineage>
</organism>
<sequence length="131" mass="15218">MREKEAVRMKKELHELTRLPADTRYEVFLHTVVESKQVWGLFQEGWATAEDSKGAQRIFFWPSEEFAQQQATKEWPGFTPKPIALDEFMEAWLPGLEKDEIQISVFSTAKDEILVEAETLLEDLEDLESEA</sequence>
<dbReference type="Pfam" id="PF11042">
    <property type="entry name" value="DUF2750"/>
    <property type="match status" value="1"/>
</dbReference>
<accession>A0A264VZV9</accession>
<name>A0A264VZV9_9BACL</name>
<comment type="caution">
    <text evidence="1">The sequence shown here is derived from an EMBL/GenBank/DDBJ whole genome shotgun (WGS) entry which is preliminary data.</text>
</comment>
<proteinExistence type="predicted"/>
<dbReference type="InterPro" id="IPR021284">
    <property type="entry name" value="DUF2750"/>
</dbReference>
<dbReference type="AlphaFoldDB" id="A0A264VZV9"/>
<keyword evidence="2" id="KW-1185">Reference proteome</keyword>
<reference evidence="1 2" key="1">
    <citation type="submission" date="2017-07" db="EMBL/GenBank/DDBJ databases">
        <title>Tetzosporium hominis gen.nov. sp.nov.</title>
        <authorList>
            <person name="Tetz G."/>
            <person name="Tetz V."/>
        </authorList>
    </citation>
    <scope>NUCLEOTIDE SEQUENCE [LARGE SCALE GENOMIC DNA]</scope>
    <source>
        <strain evidence="1 2">VT-49</strain>
    </source>
</reference>
<gene>
    <name evidence="1" type="ORF">CF394_14400</name>
</gene>
<dbReference type="OrthoDB" id="2936081at2"/>
<dbReference type="Proteomes" id="UP000217065">
    <property type="component" value="Unassembled WGS sequence"/>
</dbReference>
<protein>
    <recommendedName>
        <fullName evidence="3">DUF2750 domain-containing protein</fullName>
    </recommendedName>
</protein>
<evidence type="ECO:0000313" key="1">
    <source>
        <dbReference type="EMBL" id="OZS76876.1"/>
    </source>
</evidence>
<evidence type="ECO:0008006" key="3">
    <source>
        <dbReference type="Google" id="ProtNLM"/>
    </source>
</evidence>
<evidence type="ECO:0000313" key="2">
    <source>
        <dbReference type="Proteomes" id="UP000217065"/>
    </source>
</evidence>
<dbReference type="EMBL" id="NOKQ01000342">
    <property type="protein sequence ID" value="OZS76876.1"/>
    <property type="molecule type" value="Genomic_DNA"/>
</dbReference>